<dbReference type="SUPFAM" id="SSF50129">
    <property type="entry name" value="GroES-like"/>
    <property type="match status" value="1"/>
</dbReference>
<dbReference type="OrthoDB" id="48317at2759"/>
<dbReference type="PANTHER" id="PTHR48106">
    <property type="entry name" value="QUINONE OXIDOREDUCTASE PIG3-RELATED"/>
    <property type="match status" value="1"/>
</dbReference>
<dbReference type="Pfam" id="PF00107">
    <property type="entry name" value="ADH_zinc_N"/>
    <property type="match status" value="1"/>
</dbReference>
<feature type="domain" description="Enoyl reductase (ER)" evidence="5">
    <location>
        <begin position="16"/>
        <end position="319"/>
    </location>
</feature>
<gene>
    <name evidence="6" type="ORF">SAPIO_CDS4240</name>
</gene>
<proteinExistence type="predicted"/>
<dbReference type="EMBL" id="JOWA01000091">
    <property type="protein sequence ID" value="KEZ43641.1"/>
    <property type="molecule type" value="Genomic_DNA"/>
</dbReference>
<dbReference type="VEuPathDB" id="FungiDB:SAPIO_CDS4240"/>
<dbReference type="InterPro" id="IPR011032">
    <property type="entry name" value="GroES-like_sf"/>
</dbReference>
<dbReference type="InterPro" id="IPR013149">
    <property type="entry name" value="ADH-like_C"/>
</dbReference>
<accession>A0A084G8H9</accession>
<dbReference type="GO" id="GO:0070402">
    <property type="term" value="F:NADPH binding"/>
    <property type="evidence" value="ECO:0007669"/>
    <property type="project" value="TreeGrafter"/>
</dbReference>
<dbReference type="InterPro" id="IPR020843">
    <property type="entry name" value="ER"/>
</dbReference>
<protein>
    <recommendedName>
        <fullName evidence="4">Probable quinone oxidoreductase</fullName>
    </recommendedName>
    <alternativeName>
        <fullName evidence="3">NADPH:quinone reductase</fullName>
    </alternativeName>
</protein>
<keyword evidence="7" id="KW-1185">Reference proteome</keyword>
<dbReference type="InterPro" id="IPR036291">
    <property type="entry name" value="NAD(P)-bd_dom_sf"/>
</dbReference>
<dbReference type="SUPFAM" id="SSF51735">
    <property type="entry name" value="NAD(P)-binding Rossmann-fold domains"/>
    <property type="match status" value="1"/>
</dbReference>
<dbReference type="HOGENOM" id="CLU_026673_3_1_1"/>
<evidence type="ECO:0000259" key="5">
    <source>
        <dbReference type="SMART" id="SM00829"/>
    </source>
</evidence>
<organism evidence="6 7">
    <name type="scientific">Pseudallescheria apiosperma</name>
    <name type="common">Scedosporium apiospermum</name>
    <dbReference type="NCBI Taxonomy" id="563466"/>
    <lineage>
        <taxon>Eukaryota</taxon>
        <taxon>Fungi</taxon>
        <taxon>Dikarya</taxon>
        <taxon>Ascomycota</taxon>
        <taxon>Pezizomycotina</taxon>
        <taxon>Sordariomycetes</taxon>
        <taxon>Hypocreomycetidae</taxon>
        <taxon>Microascales</taxon>
        <taxon>Microascaceae</taxon>
        <taxon>Scedosporium</taxon>
    </lineage>
</organism>
<dbReference type="InterPro" id="IPR047618">
    <property type="entry name" value="QOR-like"/>
</dbReference>
<dbReference type="GeneID" id="27723312"/>
<dbReference type="GO" id="GO:0005829">
    <property type="term" value="C:cytosol"/>
    <property type="evidence" value="ECO:0007669"/>
    <property type="project" value="TreeGrafter"/>
</dbReference>
<evidence type="ECO:0000256" key="2">
    <source>
        <dbReference type="ARBA" id="ARBA00023002"/>
    </source>
</evidence>
<dbReference type="GO" id="GO:0003960">
    <property type="term" value="F:quinone reductase (NADPH) activity"/>
    <property type="evidence" value="ECO:0007669"/>
    <property type="project" value="InterPro"/>
</dbReference>
<dbReference type="Gene3D" id="3.90.180.10">
    <property type="entry name" value="Medium-chain alcohol dehydrogenases, catalytic domain"/>
    <property type="match status" value="1"/>
</dbReference>
<evidence type="ECO:0000256" key="1">
    <source>
        <dbReference type="ARBA" id="ARBA00022857"/>
    </source>
</evidence>
<name>A0A084G8H9_PSEDA</name>
<dbReference type="InterPro" id="IPR013154">
    <property type="entry name" value="ADH-like_N"/>
</dbReference>
<dbReference type="GO" id="GO:0035925">
    <property type="term" value="F:mRNA 3'-UTR AU-rich region binding"/>
    <property type="evidence" value="ECO:0007669"/>
    <property type="project" value="TreeGrafter"/>
</dbReference>
<dbReference type="KEGG" id="sapo:SAPIO_CDS4240"/>
<dbReference type="PANTHER" id="PTHR48106:SF13">
    <property type="entry name" value="QUINONE OXIDOREDUCTASE-RELATED"/>
    <property type="match status" value="1"/>
</dbReference>
<evidence type="ECO:0000313" key="6">
    <source>
        <dbReference type="EMBL" id="KEZ43641.1"/>
    </source>
</evidence>
<dbReference type="RefSeq" id="XP_016643440.1">
    <property type="nucleotide sequence ID" value="XM_016786838.1"/>
</dbReference>
<comment type="caution">
    <text evidence="6">The sequence shown here is derived from an EMBL/GenBank/DDBJ whole genome shotgun (WGS) entry which is preliminary data.</text>
</comment>
<evidence type="ECO:0000256" key="4">
    <source>
        <dbReference type="ARBA" id="ARBA00070796"/>
    </source>
</evidence>
<sequence length="322" mass="34717">MPIPSTQKAVVVEQVGGPEVLQYRTDYPVPTPGEGQVLVKNTLSGINFIDTYFRTGLYPSPKPEVLGRAGTGVIVALGPNSEKHDFKVGDRVVWLGNAAAPVAQMMKLPDGLSDVDAVGSYLSGLTALALTEEAYRVGPGDCVLLHAAAGSTGILMTQILKTLGAKVIGTAGGPEKVAFVKSLGAGHVIDYRSEAGKNWVDEVKRLTNQEGVGVFYDSVGKETWEGDREVAKRKGTIVWFGNASGPVPPLPLNLLSAKCLKVARPTLFGYIATREEFQHYADELFRLLLSGKLKVKVHGVYKLEEVQRAHKTLEVRAEMETF</sequence>
<dbReference type="OMA" id="VDMSYSR"/>
<evidence type="ECO:0000256" key="3">
    <source>
        <dbReference type="ARBA" id="ARBA00043088"/>
    </source>
</evidence>
<keyword evidence="2 6" id="KW-0560">Oxidoreductase</keyword>
<keyword evidence="1" id="KW-0521">NADP</keyword>
<evidence type="ECO:0000313" key="7">
    <source>
        <dbReference type="Proteomes" id="UP000028545"/>
    </source>
</evidence>
<dbReference type="CDD" id="cd05286">
    <property type="entry name" value="QOR2"/>
    <property type="match status" value="1"/>
</dbReference>
<dbReference type="Proteomes" id="UP000028545">
    <property type="component" value="Unassembled WGS sequence"/>
</dbReference>
<dbReference type="SMART" id="SM00829">
    <property type="entry name" value="PKS_ER"/>
    <property type="match status" value="1"/>
</dbReference>
<dbReference type="Pfam" id="PF08240">
    <property type="entry name" value="ADH_N"/>
    <property type="match status" value="1"/>
</dbReference>
<reference evidence="6 7" key="1">
    <citation type="journal article" date="2014" name="Genome Announc.">
        <title>Draft genome sequence of the pathogenic fungus Scedosporium apiospermum.</title>
        <authorList>
            <person name="Vandeputte P."/>
            <person name="Ghamrawi S."/>
            <person name="Rechenmann M."/>
            <person name="Iltis A."/>
            <person name="Giraud S."/>
            <person name="Fleury M."/>
            <person name="Thornton C."/>
            <person name="Delhaes L."/>
            <person name="Meyer W."/>
            <person name="Papon N."/>
            <person name="Bouchara J.P."/>
        </authorList>
    </citation>
    <scope>NUCLEOTIDE SEQUENCE [LARGE SCALE GENOMIC DNA]</scope>
    <source>
        <strain evidence="6 7">IHEM 14462</strain>
    </source>
</reference>
<dbReference type="FunFam" id="3.40.50.720:FF:000053">
    <property type="entry name" value="Quinone oxidoreductase 1"/>
    <property type="match status" value="1"/>
</dbReference>
<dbReference type="Gene3D" id="3.40.50.720">
    <property type="entry name" value="NAD(P)-binding Rossmann-like Domain"/>
    <property type="match status" value="1"/>
</dbReference>
<dbReference type="AlphaFoldDB" id="A0A084G8H9"/>